<evidence type="ECO:0000313" key="20">
    <source>
        <dbReference type="Proteomes" id="UP000593594"/>
    </source>
</evidence>
<feature type="domain" description="SLBB" evidence="18">
    <location>
        <begin position="275"/>
        <end position="375"/>
    </location>
</feature>
<dbReference type="GO" id="GO:0046930">
    <property type="term" value="C:pore complex"/>
    <property type="evidence" value="ECO:0007669"/>
    <property type="project" value="UniProtKB-KW"/>
</dbReference>
<dbReference type="AlphaFoldDB" id="A0A7S8C1V7"/>
<dbReference type="RefSeq" id="WP_213163057.1">
    <property type="nucleotide sequence ID" value="NZ_CP058214.1"/>
</dbReference>
<keyword evidence="7" id="KW-0732">Signal</keyword>
<feature type="transmembrane region" description="Helical" evidence="15">
    <location>
        <begin position="31"/>
        <end position="51"/>
    </location>
</feature>
<dbReference type="InterPro" id="IPR054765">
    <property type="entry name" value="SLBB_dom"/>
</dbReference>
<evidence type="ECO:0000256" key="11">
    <source>
        <dbReference type="ARBA" id="ARBA00023136"/>
    </source>
</evidence>
<dbReference type="Proteomes" id="UP000593594">
    <property type="component" value="Chromosome"/>
</dbReference>
<evidence type="ECO:0000256" key="4">
    <source>
        <dbReference type="ARBA" id="ARBA00022452"/>
    </source>
</evidence>
<evidence type="ECO:0000256" key="3">
    <source>
        <dbReference type="ARBA" id="ARBA00022448"/>
    </source>
</evidence>
<protein>
    <submittedName>
        <fullName evidence="19">Polysaccharide biosynthesis/export family protein</fullName>
    </submittedName>
</protein>
<sequence length="405" mass="43160">MADEDCLAVTKRGGGQVACGRRPAYALGRRLCALAVVLVAAAGLAGCTLVPGETPMASSVSAQAADNRFELITIDPFVADTATRRTEPSLVSALGRGGGTRSPKLEVGDTVQATIWESLDAGLYTSATGRSTTIDRLVIDSDGAVFIPYAGRVRIAGKTVEEARRIIQTRLERETVRPQVELRIATGRGARAMVAGAVAKPGLYDLGLADGAGTLMETLTAAGGSAQPPYRTEVTVVRGTRRGSINLETLYENPDYDIGLEPGDKVVVADVPATFSMLGAVENKGEYPFTKSDFHLIDALSAAGGLKDKQAQRTGVFLLRFEDPGIVNAIRRHRGEPVLKTRSGVPTVYQLNLMDTRGFFYAKRFAMRSGDVVFVTNAPVHEWSKILGPLSQSIFLARTGLTFGQ</sequence>
<keyword evidence="14" id="KW-0449">Lipoprotein</keyword>
<evidence type="ECO:0000259" key="16">
    <source>
        <dbReference type="Pfam" id="PF02563"/>
    </source>
</evidence>
<evidence type="ECO:0000259" key="18">
    <source>
        <dbReference type="Pfam" id="PF22461"/>
    </source>
</evidence>
<evidence type="ECO:0000259" key="17">
    <source>
        <dbReference type="Pfam" id="PF10531"/>
    </source>
</evidence>
<dbReference type="InterPro" id="IPR003715">
    <property type="entry name" value="Poly_export_N"/>
</dbReference>
<evidence type="ECO:0000256" key="13">
    <source>
        <dbReference type="ARBA" id="ARBA00023237"/>
    </source>
</evidence>
<reference evidence="19 20" key="1">
    <citation type="submission" date="2020-06" db="EMBL/GenBank/DDBJ databases">
        <title>Genome sequence of 2 isolates from Red Sea Mangroves.</title>
        <authorList>
            <person name="Sefrji F."/>
            <person name="Michoud G."/>
            <person name="Merlino G."/>
            <person name="Daffonchio D."/>
        </authorList>
    </citation>
    <scope>NUCLEOTIDE SEQUENCE [LARGE SCALE GENOMIC DNA]</scope>
    <source>
        <strain evidence="19 20">R1DC25</strain>
    </source>
</reference>
<dbReference type="InterPro" id="IPR019554">
    <property type="entry name" value="Soluble_ligand-bd"/>
</dbReference>
<evidence type="ECO:0000256" key="6">
    <source>
        <dbReference type="ARBA" id="ARBA00022692"/>
    </source>
</evidence>
<dbReference type="KEGG" id="kmn:HW532_03325"/>
<comment type="similarity">
    <text evidence="2">Belongs to the BexD/CtrA/VexA family.</text>
</comment>
<organism evidence="19 20">
    <name type="scientific">Kaustia mangrovi</name>
    <dbReference type="NCBI Taxonomy" id="2593653"/>
    <lineage>
        <taxon>Bacteria</taxon>
        <taxon>Pseudomonadati</taxon>
        <taxon>Pseudomonadota</taxon>
        <taxon>Alphaproteobacteria</taxon>
        <taxon>Hyphomicrobiales</taxon>
        <taxon>Parvibaculaceae</taxon>
        <taxon>Kaustia</taxon>
    </lineage>
</organism>
<dbReference type="GO" id="GO:0009279">
    <property type="term" value="C:cell outer membrane"/>
    <property type="evidence" value="ECO:0007669"/>
    <property type="project" value="UniProtKB-SubCell"/>
</dbReference>
<evidence type="ECO:0000256" key="15">
    <source>
        <dbReference type="SAM" id="Phobius"/>
    </source>
</evidence>
<dbReference type="Pfam" id="PF02563">
    <property type="entry name" value="Poly_export"/>
    <property type="match status" value="1"/>
</dbReference>
<keyword evidence="9" id="KW-0406">Ion transport</keyword>
<dbReference type="GO" id="GO:0006811">
    <property type="term" value="P:monoatomic ion transport"/>
    <property type="evidence" value="ECO:0007669"/>
    <property type="project" value="UniProtKB-KW"/>
</dbReference>
<evidence type="ECO:0000256" key="1">
    <source>
        <dbReference type="ARBA" id="ARBA00004571"/>
    </source>
</evidence>
<dbReference type="EMBL" id="CP058214">
    <property type="protein sequence ID" value="QPC41829.1"/>
    <property type="molecule type" value="Genomic_DNA"/>
</dbReference>
<dbReference type="GO" id="GO:0015159">
    <property type="term" value="F:polysaccharide transmembrane transporter activity"/>
    <property type="evidence" value="ECO:0007669"/>
    <property type="project" value="InterPro"/>
</dbReference>
<dbReference type="GO" id="GO:0015288">
    <property type="term" value="F:porin activity"/>
    <property type="evidence" value="ECO:0007669"/>
    <property type="project" value="UniProtKB-KW"/>
</dbReference>
<keyword evidence="5" id="KW-0762">Sugar transport</keyword>
<keyword evidence="15" id="KW-1133">Transmembrane helix</keyword>
<keyword evidence="20" id="KW-1185">Reference proteome</keyword>
<keyword evidence="6 15" id="KW-0812">Transmembrane</keyword>
<feature type="domain" description="Polysaccharide export protein N-terminal" evidence="16">
    <location>
        <begin position="104"/>
        <end position="184"/>
    </location>
</feature>
<accession>A0A7S8C1V7</accession>
<dbReference type="InterPro" id="IPR049712">
    <property type="entry name" value="Poly_export"/>
</dbReference>
<dbReference type="PANTHER" id="PTHR33619:SF3">
    <property type="entry name" value="POLYSACCHARIDE EXPORT PROTEIN GFCE-RELATED"/>
    <property type="match status" value="1"/>
</dbReference>
<dbReference type="Pfam" id="PF10531">
    <property type="entry name" value="SLBB"/>
    <property type="match status" value="1"/>
</dbReference>
<evidence type="ECO:0000256" key="8">
    <source>
        <dbReference type="ARBA" id="ARBA00023047"/>
    </source>
</evidence>
<dbReference type="Pfam" id="PF22461">
    <property type="entry name" value="SLBB_2"/>
    <property type="match status" value="1"/>
</dbReference>
<dbReference type="Gene3D" id="3.30.1950.10">
    <property type="entry name" value="wza like domain"/>
    <property type="match status" value="1"/>
</dbReference>
<proteinExistence type="inferred from homology"/>
<keyword evidence="8" id="KW-0625">Polysaccharide transport</keyword>
<keyword evidence="4" id="KW-1134">Transmembrane beta strand</keyword>
<gene>
    <name evidence="19" type="ORF">HW532_03325</name>
</gene>
<feature type="domain" description="Soluble ligand binding" evidence="17">
    <location>
        <begin position="192"/>
        <end position="243"/>
    </location>
</feature>
<evidence type="ECO:0000256" key="2">
    <source>
        <dbReference type="ARBA" id="ARBA00009450"/>
    </source>
</evidence>
<dbReference type="PANTHER" id="PTHR33619">
    <property type="entry name" value="POLYSACCHARIDE EXPORT PROTEIN GFCE-RELATED"/>
    <property type="match status" value="1"/>
</dbReference>
<evidence type="ECO:0000256" key="9">
    <source>
        <dbReference type="ARBA" id="ARBA00023065"/>
    </source>
</evidence>
<keyword evidence="3" id="KW-0813">Transport</keyword>
<name>A0A7S8C1V7_9HYPH</name>
<keyword evidence="12" id="KW-0564">Palmitate</keyword>
<evidence type="ECO:0000256" key="12">
    <source>
        <dbReference type="ARBA" id="ARBA00023139"/>
    </source>
</evidence>
<dbReference type="Gene3D" id="3.10.560.10">
    <property type="entry name" value="Outer membrane lipoprotein wza domain like"/>
    <property type="match status" value="2"/>
</dbReference>
<evidence type="ECO:0000256" key="14">
    <source>
        <dbReference type="ARBA" id="ARBA00023288"/>
    </source>
</evidence>
<keyword evidence="13" id="KW-0998">Cell outer membrane</keyword>
<comment type="subcellular location">
    <subcellularLocation>
        <location evidence="1">Cell outer membrane</location>
        <topology evidence="1">Multi-pass membrane protein</topology>
    </subcellularLocation>
</comment>
<evidence type="ECO:0000256" key="10">
    <source>
        <dbReference type="ARBA" id="ARBA00023114"/>
    </source>
</evidence>
<keyword evidence="10" id="KW-0626">Porin</keyword>
<evidence type="ECO:0000256" key="7">
    <source>
        <dbReference type="ARBA" id="ARBA00022729"/>
    </source>
</evidence>
<evidence type="ECO:0000313" key="19">
    <source>
        <dbReference type="EMBL" id="QPC41829.1"/>
    </source>
</evidence>
<evidence type="ECO:0000256" key="5">
    <source>
        <dbReference type="ARBA" id="ARBA00022597"/>
    </source>
</evidence>
<keyword evidence="11 15" id="KW-0472">Membrane</keyword>